<feature type="compositionally biased region" description="Pro residues" evidence="2">
    <location>
        <begin position="1008"/>
        <end position="1018"/>
    </location>
</feature>
<dbReference type="InterPro" id="IPR013721">
    <property type="entry name" value="STAG"/>
</dbReference>
<dbReference type="GO" id="GO:0005634">
    <property type="term" value="C:nucleus"/>
    <property type="evidence" value="ECO:0007669"/>
    <property type="project" value="TreeGrafter"/>
</dbReference>
<evidence type="ECO:0000256" key="2">
    <source>
        <dbReference type="SAM" id="MobiDB-lite"/>
    </source>
</evidence>
<feature type="compositionally biased region" description="Acidic residues" evidence="2">
    <location>
        <begin position="1080"/>
        <end position="1091"/>
    </location>
</feature>
<reference evidence="4 5" key="1">
    <citation type="submission" date="2018-03" db="EMBL/GenBank/DDBJ databases">
        <authorList>
            <person name="Guldener U."/>
        </authorList>
    </citation>
    <scope>NUCLEOTIDE SEQUENCE [LARGE SCALE GENOMIC DNA]</scope>
    <source>
        <strain evidence="4 5">DAOM196992</strain>
    </source>
</reference>
<dbReference type="Pfam" id="PF24571">
    <property type="entry name" value="HEAT_SCC3-SA"/>
    <property type="match status" value="1"/>
</dbReference>
<feature type="compositionally biased region" description="Basic residues" evidence="2">
    <location>
        <begin position="90"/>
        <end position="104"/>
    </location>
</feature>
<gene>
    <name evidence="4" type="ORF">PSFLO_00176</name>
</gene>
<dbReference type="InterPro" id="IPR056396">
    <property type="entry name" value="HEAT_SCC3-SA"/>
</dbReference>
<dbReference type="Gene3D" id="1.25.10.10">
    <property type="entry name" value="Leucine-rich Repeat Variant"/>
    <property type="match status" value="1"/>
</dbReference>
<feature type="compositionally biased region" description="Low complexity" evidence="2">
    <location>
        <begin position="1362"/>
        <end position="1373"/>
    </location>
</feature>
<feature type="compositionally biased region" description="Low complexity" evidence="2">
    <location>
        <begin position="106"/>
        <end position="143"/>
    </location>
</feature>
<feature type="compositionally biased region" description="Acidic residues" evidence="2">
    <location>
        <begin position="43"/>
        <end position="87"/>
    </location>
</feature>
<proteinExistence type="predicted"/>
<feature type="region of interest" description="Disordered" evidence="2">
    <location>
        <begin position="1355"/>
        <end position="1478"/>
    </location>
</feature>
<dbReference type="InterPro" id="IPR039662">
    <property type="entry name" value="Cohesin_Scc3/SA"/>
</dbReference>
<evidence type="ECO:0000313" key="5">
    <source>
        <dbReference type="Proteomes" id="UP000323386"/>
    </source>
</evidence>
<dbReference type="GO" id="GO:0003682">
    <property type="term" value="F:chromatin binding"/>
    <property type="evidence" value="ECO:0007669"/>
    <property type="project" value="TreeGrafter"/>
</dbReference>
<dbReference type="InterPro" id="IPR016024">
    <property type="entry name" value="ARM-type_fold"/>
</dbReference>
<feature type="compositionally biased region" description="Polar residues" evidence="2">
    <location>
        <begin position="581"/>
        <end position="598"/>
    </location>
</feature>
<dbReference type="OrthoDB" id="498590at2759"/>
<dbReference type="PANTHER" id="PTHR11199">
    <property type="entry name" value="STROMAL ANTIGEN"/>
    <property type="match status" value="1"/>
</dbReference>
<evidence type="ECO:0000259" key="3">
    <source>
        <dbReference type="PROSITE" id="PS51425"/>
    </source>
</evidence>
<sequence length="1501" mass="162476">MAGRAAAKRKAADGEASSEGASKHAKLAESANDFDSDGSLTDLSDEEEAPQDEQSEEEVEDEEEDEEEEPSSDDDAGAHDDDNDDDYGGSKRKKTAKTPTKGRRGAGAAAAAARTPKQRAAPKTPRTKAAGASKTAKASASKTRSVGRPRATSTKTRGAGSKDELPINDDNDIFNAVKDPNSALQSTAEDWVVSFQNDEGKALAELTNFVIRTCGCNGSVDENQVVDIDNIVDTLEELQEVFKKQPLPSYPIVSKSKTFKSFRRSLSEFLRRLVLCAYEAEILTAEGFMETFQAWVSAMSSSSLRSFRHTATVVALWTISAINEVNALAAKDLATATKQRDAERKKARADKSRLKELEAKVEEAKALRKKLDEYIDEYMTSVFVHRYRDYDAGIRTECVEELGAWMKKHSAQYLQASYFRYVGWVLSDADAGVRMAAIRAMTGLYTRENFVGSIRHFTEMFKGRLVQMATGDVDLSVRIAAILVLVMIDKHDLLDEEQRDSLATHIFDVEPKVRAAVATFVASILEDEVRQHTAELGGQSAKSKKKANSDEAQAAEVAKLRLKCLASLLVKYGRRLDDVDPSTTTSEAVDTNSQDISSAAAQKQAEDLKTMIDGAKEGRVGMAIEALWDAVDEIQDWQPLIDLLLLDHSDKDGSSGTKGAQELAPEAYRLDVDEEAVLVEALVSILRKTHQHIAVVKDDEDTTKEDMTRAVMPTLPKLLAKYRTDAPRIADLLVIPQIIDLEMYTEMRETNAYEALWDDVSAQLQRHVEPLLLKHAVQAIRKLMACTSLSNVNAAKLTALQESLLSALQETAQNRDVETAVFGEDDVHLLGASILRMNVLSQVCDMTEVLEDDERGQSTSGWEIILGLAGRGRLGYREEEKMVQDAIQVLTLHIMWKTRLSLSHDAASQGPAIDALLSKRTILLDLLNEYVAGTHSNACAGVQRVVSVAVDAEVADYASVPRADPPCPLTNPSPRQAFERLLTIHMMYAALPIGHDESGASGEAPPETSAPPGGPRLPPALRLTCGDEIQYRCAGFIQAEIERYIESAGIRDREARNGKQNGGGDTIDSDEEARASGDDRDGDDGDDDEDADRTPRASSKAPARGSRATSRKARKADRQARDGESASERPSRSLLEAEHSFCSTISTFVSAIRVGVVDARHSASVLVQFGRLGGIYDSCCKVLIDVLKEEAIFVGYERAVVIENTVWDALRESFELFLDGGDDAAESRFVSLSRQVANVLVVRGGGFTALKTIDPRCLVSLHKRASEYVAQKVAAAERSGNKGLKTRLPALYKGAANLLMNATPTDAVKIKTAMDRAYRAADVDIPPAAKAWEPQRSYERRLLKIAAKSTMFAKANGSQRQSAGKAASGKAAATGGGVDSGSDLTDAEGEGDEAAGGADLADRGSPMPTGSKRPRRASSTNGHAARGSASASASPAPSPGEGDGDEEDEPLSEEDGASDADSLGRVAGRVKRRKVSPDNVVVGAANRRRDCTAPEALTYSD</sequence>
<dbReference type="InterPro" id="IPR011989">
    <property type="entry name" value="ARM-like"/>
</dbReference>
<feature type="compositionally biased region" description="Acidic residues" evidence="2">
    <location>
        <begin position="1442"/>
        <end position="1458"/>
    </location>
</feature>
<feature type="compositionally biased region" description="Low complexity" evidence="2">
    <location>
        <begin position="1422"/>
        <end position="1435"/>
    </location>
</feature>
<dbReference type="PROSITE" id="PS51425">
    <property type="entry name" value="SCD"/>
    <property type="match status" value="1"/>
</dbReference>
<feature type="region of interest" description="Disordered" evidence="2">
    <location>
        <begin position="995"/>
        <end position="1021"/>
    </location>
</feature>
<dbReference type="Pfam" id="PF08514">
    <property type="entry name" value="STAG"/>
    <property type="match status" value="1"/>
</dbReference>
<organism evidence="4 5">
    <name type="scientific">Pseudozyma flocculosa</name>
    <dbReference type="NCBI Taxonomy" id="84751"/>
    <lineage>
        <taxon>Eukaryota</taxon>
        <taxon>Fungi</taxon>
        <taxon>Dikarya</taxon>
        <taxon>Basidiomycota</taxon>
        <taxon>Ustilaginomycotina</taxon>
        <taxon>Ustilaginomycetes</taxon>
        <taxon>Ustilaginales</taxon>
        <taxon>Ustilaginaceae</taxon>
        <taxon>Pseudozyma</taxon>
    </lineage>
</organism>
<dbReference type="InterPro" id="IPR020839">
    <property type="entry name" value="SCD"/>
</dbReference>
<keyword evidence="5" id="KW-1185">Reference proteome</keyword>
<dbReference type="SUPFAM" id="SSF48371">
    <property type="entry name" value="ARM repeat"/>
    <property type="match status" value="1"/>
</dbReference>
<dbReference type="EMBL" id="OOIP01000001">
    <property type="protein sequence ID" value="SPO34705.1"/>
    <property type="molecule type" value="Genomic_DNA"/>
</dbReference>
<dbReference type="GO" id="GO:0000785">
    <property type="term" value="C:chromatin"/>
    <property type="evidence" value="ECO:0007669"/>
    <property type="project" value="TreeGrafter"/>
</dbReference>
<accession>A0A5C3ESL7</accession>
<dbReference type="GO" id="GO:0008278">
    <property type="term" value="C:cohesin complex"/>
    <property type="evidence" value="ECO:0007669"/>
    <property type="project" value="TreeGrafter"/>
</dbReference>
<feature type="domain" description="SCD" evidence="3">
    <location>
        <begin position="383"/>
        <end position="468"/>
    </location>
</feature>
<protein>
    <submittedName>
        <fullName evidence="4">Related to Nuclear cohesin complex subunit</fullName>
    </submittedName>
</protein>
<feature type="coiled-coil region" evidence="1">
    <location>
        <begin position="340"/>
        <end position="377"/>
    </location>
</feature>
<evidence type="ECO:0000256" key="1">
    <source>
        <dbReference type="SAM" id="Coils"/>
    </source>
</evidence>
<name>A0A5C3ESL7_9BASI</name>
<dbReference type="Pfam" id="PF21581">
    <property type="entry name" value="SCD"/>
    <property type="match status" value="1"/>
</dbReference>
<feature type="region of interest" description="Disordered" evidence="2">
    <location>
        <begin position="1055"/>
        <end position="1133"/>
    </location>
</feature>
<keyword evidence="1" id="KW-0175">Coiled coil</keyword>
<evidence type="ECO:0000313" key="4">
    <source>
        <dbReference type="EMBL" id="SPO34705.1"/>
    </source>
</evidence>
<feature type="compositionally biased region" description="Basic and acidic residues" evidence="2">
    <location>
        <begin position="1116"/>
        <end position="1133"/>
    </location>
</feature>
<feature type="region of interest" description="Disordered" evidence="2">
    <location>
        <begin position="579"/>
        <end position="598"/>
    </location>
</feature>
<feature type="region of interest" description="Disordered" evidence="2">
    <location>
        <begin position="1"/>
        <end position="171"/>
    </location>
</feature>
<dbReference type="PANTHER" id="PTHR11199:SF0">
    <property type="entry name" value="LD34181P-RELATED"/>
    <property type="match status" value="1"/>
</dbReference>
<dbReference type="GO" id="GO:0007062">
    <property type="term" value="P:sister chromatid cohesion"/>
    <property type="evidence" value="ECO:0007669"/>
    <property type="project" value="UniProtKB-ARBA"/>
</dbReference>
<dbReference type="Proteomes" id="UP000323386">
    <property type="component" value="Unassembled WGS sequence"/>
</dbReference>